<gene>
    <name evidence="2" type="ORF">QCA50_016297</name>
</gene>
<dbReference type="EMBL" id="JASBNA010000047">
    <property type="protein sequence ID" value="KAK7680729.1"/>
    <property type="molecule type" value="Genomic_DNA"/>
</dbReference>
<feature type="non-terminal residue" evidence="2">
    <location>
        <position position="1"/>
    </location>
</feature>
<organism evidence="2 3">
    <name type="scientific">Cerrena zonata</name>
    <dbReference type="NCBI Taxonomy" id="2478898"/>
    <lineage>
        <taxon>Eukaryota</taxon>
        <taxon>Fungi</taxon>
        <taxon>Dikarya</taxon>
        <taxon>Basidiomycota</taxon>
        <taxon>Agaricomycotina</taxon>
        <taxon>Agaricomycetes</taxon>
        <taxon>Polyporales</taxon>
        <taxon>Cerrenaceae</taxon>
        <taxon>Cerrena</taxon>
    </lineage>
</organism>
<accession>A0AAW0FMG4</accession>
<dbReference type="AlphaFoldDB" id="A0AAW0FMG4"/>
<comment type="caution">
    <text evidence="2">The sequence shown here is derived from an EMBL/GenBank/DDBJ whole genome shotgun (WGS) entry which is preliminary data.</text>
</comment>
<protein>
    <submittedName>
        <fullName evidence="2">Uncharacterized protein</fullName>
    </submittedName>
</protein>
<dbReference type="Proteomes" id="UP001385951">
    <property type="component" value="Unassembled WGS sequence"/>
</dbReference>
<feature type="compositionally biased region" description="Polar residues" evidence="1">
    <location>
        <begin position="129"/>
        <end position="151"/>
    </location>
</feature>
<name>A0AAW0FMG4_9APHY</name>
<feature type="region of interest" description="Disordered" evidence="1">
    <location>
        <begin position="31"/>
        <end position="88"/>
    </location>
</feature>
<sequence>DYHSRFVQLQQHLFNQSQSASNIPTYNDFIQQQQQQHHQQQQQHHHQHQQQQQHQQHQQHHQQQQQQQQPPPQQQQPQNYQLNQYPFGIPDEYAYGPISVPATSSNGADYFNYSSSAPSTEFGFLDSIANNNQLPHSQPQDQSYQSNNPNDSTHHSSKPPTYGFSSKTNTSKFRSFIKITSLSFLQSLK</sequence>
<proteinExistence type="predicted"/>
<reference evidence="2 3" key="1">
    <citation type="submission" date="2022-09" db="EMBL/GenBank/DDBJ databases">
        <authorList>
            <person name="Palmer J.M."/>
        </authorList>
    </citation>
    <scope>NUCLEOTIDE SEQUENCE [LARGE SCALE GENOMIC DNA]</scope>
    <source>
        <strain evidence="2 3">DSM 7382</strain>
    </source>
</reference>
<evidence type="ECO:0000313" key="3">
    <source>
        <dbReference type="Proteomes" id="UP001385951"/>
    </source>
</evidence>
<evidence type="ECO:0000256" key="1">
    <source>
        <dbReference type="SAM" id="MobiDB-lite"/>
    </source>
</evidence>
<keyword evidence="3" id="KW-1185">Reference proteome</keyword>
<feature type="compositionally biased region" description="Low complexity" evidence="1">
    <location>
        <begin position="31"/>
        <end position="42"/>
    </location>
</feature>
<feature type="region of interest" description="Disordered" evidence="1">
    <location>
        <begin position="129"/>
        <end position="166"/>
    </location>
</feature>
<feature type="compositionally biased region" description="Low complexity" evidence="1">
    <location>
        <begin position="49"/>
        <end position="68"/>
    </location>
</feature>
<evidence type="ECO:0000313" key="2">
    <source>
        <dbReference type="EMBL" id="KAK7680729.1"/>
    </source>
</evidence>